<organism evidence="4 5">
    <name type="scientific">Microthyrium microscopicum</name>
    <dbReference type="NCBI Taxonomy" id="703497"/>
    <lineage>
        <taxon>Eukaryota</taxon>
        <taxon>Fungi</taxon>
        <taxon>Dikarya</taxon>
        <taxon>Ascomycota</taxon>
        <taxon>Pezizomycotina</taxon>
        <taxon>Dothideomycetes</taxon>
        <taxon>Dothideomycetes incertae sedis</taxon>
        <taxon>Microthyriales</taxon>
        <taxon>Microthyriaceae</taxon>
        <taxon>Microthyrium</taxon>
    </lineage>
</organism>
<evidence type="ECO:0000313" key="5">
    <source>
        <dbReference type="Proteomes" id="UP000799302"/>
    </source>
</evidence>
<evidence type="ECO:0000313" key="4">
    <source>
        <dbReference type="EMBL" id="KAF2664670.1"/>
    </source>
</evidence>
<dbReference type="Proteomes" id="UP000799302">
    <property type="component" value="Unassembled WGS sequence"/>
</dbReference>
<sequence>MISRFSYALSLLTLAQRGASIAFPGPEPTIVARNFAVQDSVSPKPTEAPDHSRNPLVKRSYASADTCGWIWDASASESSVLSCQIGSCAIYTASLYIQGCCYGGYTNCEFASKCYDRSQYNGNQCGSSCLSNTLNLVCSAAAEPYCQTYTYPGKGVTGYGCGIDAKSQMTPVTSTIRNTLYTGYSYITAYVSTAPYYAVTSRSSSSGKYTTSLYSGGSNSYDYSSSTTSTAVLLIPLIIIFVALGIGYISSIVIVILCCRRHRRNLRAIDQQNAMRAGIQPVGITNVAPLNYFPAGGAQAEYFASKGNMGSSPVQVNPYAAPMETSTPMGATWPAQTYSQAQAGQTTYTGTREAISPESTGQTGLLGHNYSTTQLSELSGTPAPGQAYLATPPLVSPDVTGQTHSEPAPGQAYSPPQALPYQPPHQVASSGRGPASNVHEMG</sequence>
<protein>
    <recommendedName>
        <fullName evidence="6">Mid2 domain-containing protein</fullName>
    </recommendedName>
</protein>
<name>A0A6A6TY86_9PEZI</name>
<reference evidence="4" key="1">
    <citation type="journal article" date="2020" name="Stud. Mycol.">
        <title>101 Dothideomycetes genomes: a test case for predicting lifestyles and emergence of pathogens.</title>
        <authorList>
            <person name="Haridas S."/>
            <person name="Albert R."/>
            <person name="Binder M."/>
            <person name="Bloem J."/>
            <person name="Labutti K."/>
            <person name="Salamov A."/>
            <person name="Andreopoulos B."/>
            <person name="Baker S."/>
            <person name="Barry K."/>
            <person name="Bills G."/>
            <person name="Bluhm B."/>
            <person name="Cannon C."/>
            <person name="Castanera R."/>
            <person name="Culley D."/>
            <person name="Daum C."/>
            <person name="Ezra D."/>
            <person name="Gonzalez J."/>
            <person name="Henrissat B."/>
            <person name="Kuo A."/>
            <person name="Liang C."/>
            <person name="Lipzen A."/>
            <person name="Lutzoni F."/>
            <person name="Magnuson J."/>
            <person name="Mondo S."/>
            <person name="Nolan M."/>
            <person name="Ohm R."/>
            <person name="Pangilinan J."/>
            <person name="Park H.-J."/>
            <person name="Ramirez L."/>
            <person name="Alfaro M."/>
            <person name="Sun H."/>
            <person name="Tritt A."/>
            <person name="Yoshinaga Y."/>
            <person name="Zwiers L.-H."/>
            <person name="Turgeon B."/>
            <person name="Goodwin S."/>
            <person name="Spatafora J."/>
            <person name="Crous P."/>
            <person name="Grigoriev I."/>
        </authorList>
    </citation>
    <scope>NUCLEOTIDE SEQUENCE</scope>
    <source>
        <strain evidence="4">CBS 115976</strain>
    </source>
</reference>
<keyword evidence="2" id="KW-0812">Transmembrane</keyword>
<dbReference type="AlphaFoldDB" id="A0A6A6TY86"/>
<gene>
    <name evidence="4" type="ORF">BT63DRAFT_483357</name>
</gene>
<feature type="transmembrane region" description="Helical" evidence="2">
    <location>
        <begin position="233"/>
        <end position="259"/>
    </location>
</feature>
<proteinExistence type="predicted"/>
<keyword evidence="2" id="KW-1133">Transmembrane helix</keyword>
<keyword evidence="2" id="KW-0472">Membrane</keyword>
<evidence type="ECO:0000256" key="1">
    <source>
        <dbReference type="SAM" id="MobiDB-lite"/>
    </source>
</evidence>
<evidence type="ECO:0000256" key="3">
    <source>
        <dbReference type="SAM" id="SignalP"/>
    </source>
</evidence>
<accession>A0A6A6TY86</accession>
<feature type="region of interest" description="Disordered" evidence="1">
    <location>
        <begin position="374"/>
        <end position="442"/>
    </location>
</feature>
<dbReference type="EMBL" id="MU004242">
    <property type="protein sequence ID" value="KAF2664670.1"/>
    <property type="molecule type" value="Genomic_DNA"/>
</dbReference>
<keyword evidence="5" id="KW-1185">Reference proteome</keyword>
<evidence type="ECO:0008006" key="6">
    <source>
        <dbReference type="Google" id="ProtNLM"/>
    </source>
</evidence>
<evidence type="ECO:0000256" key="2">
    <source>
        <dbReference type="SAM" id="Phobius"/>
    </source>
</evidence>
<keyword evidence="3" id="KW-0732">Signal</keyword>
<feature type="chain" id="PRO_5025669854" description="Mid2 domain-containing protein" evidence="3">
    <location>
        <begin position="21"/>
        <end position="442"/>
    </location>
</feature>
<feature type="signal peptide" evidence="3">
    <location>
        <begin position="1"/>
        <end position="20"/>
    </location>
</feature>